<accession>A0ABS5VTA5</accession>
<evidence type="ECO:0008006" key="5">
    <source>
        <dbReference type="Google" id="ProtNLM"/>
    </source>
</evidence>
<keyword evidence="2" id="KW-0732">Signal</keyword>
<evidence type="ECO:0000313" key="3">
    <source>
        <dbReference type="EMBL" id="MBT1704667.1"/>
    </source>
</evidence>
<dbReference type="PROSITE" id="PS51257">
    <property type="entry name" value="PROKAR_LIPOPROTEIN"/>
    <property type="match status" value="1"/>
</dbReference>
<keyword evidence="4" id="KW-1185">Reference proteome</keyword>
<reference evidence="3 4" key="1">
    <citation type="submission" date="2021-05" db="EMBL/GenBank/DDBJ databases">
        <title>A Polyphasic approach of four new species of the genus Ohtaekwangia: Ohtaekwangia histidinii sp. nov., Ohtaekwangia cretensis sp. nov., Ohtaekwangia indiensis sp. nov., Ohtaekwangia reichenbachii sp. nov. from diverse environment.</title>
        <authorList>
            <person name="Octaviana S."/>
        </authorList>
    </citation>
    <scope>NUCLEOTIDE SEQUENCE [LARGE SCALE GENOMIC DNA]</scope>
    <source>
        <strain evidence="3 4">PWU20</strain>
    </source>
</reference>
<feature type="chain" id="PRO_5045600042" description="Collagen-like protein" evidence="2">
    <location>
        <begin position="26"/>
        <end position="248"/>
    </location>
</feature>
<proteinExistence type="predicted"/>
<dbReference type="RefSeq" id="WP_254154624.1">
    <property type="nucleotide sequence ID" value="NZ_JAHESD010000036.1"/>
</dbReference>
<dbReference type="EMBL" id="JAHESD010000036">
    <property type="protein sequence ID" value="MBT1704667.1"/>
    <property type="molecule type" value="Genomic_DNA"/>
</dbReference>
<comment type="caution">
    <text evidence="3">The sequence shown here is derived from an EMBL/GenBank/DDBJ whole genome shotgun (WGS) entry which is preliminary data.</text>
</comment>
<feature type="region of interest" description="Disordered" evidence="1">
    <location>
        <begin position="26"/>
        <end position="55"/>
    </location>
</feature>
<evidence type="ECO:0000313" key="4">
    <source>
        <dbReference type="Proteomes" id="UP000772618"/>
    </source>
</evidence>
<dbReference type="Proteomes" id="UP000772618">
    <property type="component" value="Unassembled WGS sequence"/>
</dbReference>
<feature type="signal peptide" evidence="2">
    <location>
        <begin position="1"/>
        <end position="25"/>
    </location>
</feature>
<sequence length="248" mass="27786">MKFLNPTTYLSILFISMATIFSACEGDQGEPGPAGAQGEQGTKGDKGDAGEGFEDATSLGNIKVTVEGIDPKGNTFSKQLDFKYSLPDLDLSSVYFDGETEKGFNVARFSHPIVANYESDPDVLYYNLYEWEVEGSKEYDQYVSINTTISNNLKYFYFEASFGEWYLEGEDFDITSYTYNPETGVFTFTVNVTIPAEYNNSGSEVTLKLEGNVIVYEYVQSESDDFGRMSKEQVKEKIMTAFKNALKK</sequence>
<dbReference type="Gene3D" id="1.20.5.320">
    <property type="entry name" value="6-Phosphogluconate Dehydrogenase, domain 3"/>
    <property type="match status" value="1"/>
</dbReference>
<evidence type="ECO:0000256" key="2">
    <source>
        <dbReference type="SAM" id="SignalP"/>
    </source>
</evidence>
<evidence type="ECO:0000256" key="1">
    <source>
        <dbReference type="SAM" id="MobiDB-lite"/>
    </source>
</evidence>
<protein>
    <recommendedName>
        <fullName evidence="5">Collagen-like protein</fullName>
    </recommendedName>
</protein>
<name>A0ABS5VTA5_9BACT</name>
<organism evidence="3 4">
    <name type="scientific">Chryseosolibacter indicus</name>
    <dbReference type="NCBI Taxonomy" id="2782351"/>
    <lineage>
        <taxon>Bacteria</taxon>
        <taxon>Pseudomonadati</taxon>
        <taxon>Bacteroidota</taxon>
        <taxon>Cytophagia</taxon>
        <taxon>Cytophagales</taxon>
        <taxon>Chryseotaleaceae</taxon>
        <taxon>Chryseosolibacter</taxon>
    </lineage>
</organism>
<gene>
    <name evidence="3" type="ORF">KK060_15340</name>
</gene>